<dbReference type="RefSeq" id="WP_089752795.1">
    <property type="nucleotide sequence ID" value="NZ_FOOG01000028.1"/>
</dbReference>
<dbReference type="EMBL" id="FOOG01000028">
    <property type="protein sequence ID" value="SFG21355.1"/>
    <property type="molecule type" value="Genomic_DNA"/>
</dbReference>
<keyword evidence="2" id="KW-0378">Hydrolase</keyword>
<dbReference type="InterPro" id="IPR008979">
    <property type="entry name" value="Galactose-bd-like_sf"/>
</dbReference>
<protein>
    <submittedName>
        <fullName evidence="5">Carbohydrate binding domain-containing protein</fullName>
    </submittedName>
</protein>
<dbReference type="InterPro" id="IPR050546">
    <property type="entry name" value="Glycosyl_Hydrlase_16"/>
</dbReference>
<sequence>MLKKWLFICILLVMVFVSAASPVLAKSKKGAANEWSEQEIFSGLEKSLKNPNAALSKAEFASLVNRVFGYEDKEADYWKTVLEDEASKNSVIKQEDAVEMMAYLMPEEEKLTSNELSVKAEKPLNVSKAMEIFDRLIERTYTTPGTYQDETIEGTAVISSEDVTLKNTTITGDLYITQGTKEGWTKLENVTVEGTIYVHKQVQNHVRLIDSDVNHVKIYEPGQKETDWSLVWSDEFMTAEIDDSKWTYDIGNWIVDENGEGISPGWGNNEQEYYTDSPENSYIEDGKLVIKAQKEEEPITDQFGSYDYTSAKLKTKGLFSKKYGKFEARMKLPEGQGFWPAFWMMPEDSVYGEWASSGEIDIMEAAGKDTSTIGGTIHYGEEYPNNTYRGTEYHFPVGTDYTDYHTYSVEWEPGEIRWYVDGELYQTLNNWFSKGKDEAANYTYPAPFDQEFYLIMNLAVGGWYGGNADETTPFPGIMEVDYVRVYELTGRDYKEPVKPEVEEEQLPEDAKQPLEDGNLIYDNQYTREINQVNSGSASYDPLYWNFLQLPDFEGAGSITTSDVDEETFAKTEISNPGNALWSLQLIQNAAIVEGHTYKVNFDAKSNTSRNMMTKVSGGAERGYANYSGEQSIALSDQVQSYEYTFTLNQETDLAARLEFNMGANGTAPVWIGNVRMEDITGTEETSDQKTPLSDGNHVYNGTFDQGDQSRMSYWNLNTKEDAVAEASVDSETRELHLDVSEGGDSPEAVQLSQTGLQFLKGNTYALTFEGRADENQTMEVAFLSKDGTVRYAEQEVQLTKDMDTHEVTFEMPQDITDREGQLVFHAGGKSASIYLDNVVLLQTSSFIDYSNVDLYPLTNGDFTNGLDDWSTYIHFDAGAEITADGGELEARITNAGNEMWSVLLEQPGLQLSKGVTYELSFDARSTVERDIELTVENASYQRYFSEKISLGTESQSFDYEWNMTADDTVSLKFLMGQFAEAHDVYIDNVVLQVKNASEYE</sequence>
<dbReference type="AlphaFoldDB" id="A0A1I2PYL0"/>
<dbReference type="SUPFAM" id="SSF49785">
    <property type="entry name" value="Galactose-binding domain-like"/>
    <property type="match status" value="3"/>
</dbReference>
<proteinExistence type="inferred from homology"/>
<evidence type="ECO:0000256" key="1">
    <source>
        <dbReference type="ARBA" id="ARBA00006865"/>
    </source>
</evidence>
<dbReference type="SUPFAM" id="SSF49899">
    <property type="entry name" value="Concanavalin A-like lectins/glucanases"/>
    <property type="match status" value="1"/>
</dbReference>
<dbReference type="Proteomes" id="UP000198897">
    <property type="component" value="Unassembled WGS sequence"/>
</dbReference>
<dbReference type="PANTHER" id="PTHR10963">
    <property type="entry name" value="GLYCOSYL HYDROLASE-RELATED"/>
    <property type="match status" value="1"/>
</dbReference>
<dbReference type="Pfam" id="PF02018">
    <property type="entry name" value="CBM_4_9"/>
    <property type="match status" value="3"/>
</dbReference>
<evidence type="ECO:0000256" key="3">
    <source>
        <dbReference type="SAM" id="SignalP"/>
    </source>
</evidence>
<dbReference type="PANTHER" id="PTHR10963:SF55">
    <property type="entry name" value="GLYCOSIDE HYDROLASE FAMILY 16 PROTEIN"/>
    <property type="match status" value="1"/>
</dbReference>
<dbReference type="PROSITE" id="PS51762">
    <property type="entry name" value="GH16_2"/>
    <property type="match status" value="1"/>
</dbReference>
<dbReference type="OrthoDB" id="9809583at2"/>
<dbReference type="CDD" id="cd08023">
    <property type="entry name" value="GH16_laminarinase_like"/>
    <property type="match status" value="1"/>
</dbReference>
<dbReference type="InterPro" id="IPR003305">
    <property type="entry name" value="CenC_carb-bd"/>
</dbReference>
<gene>
    <name evidence="5" type="ORF">SAMN05216353_12819</name>
</gene>
<feature type="domain" description="GH16" evidence="4">
    <location>
        <begin position="226"/>
        <end position="491"/>
    </location>
</feature>
<comment type="similarity">
    <text evidence="1">Belongs to the glycosyl hydrolase 16 family.</text>
</comment>
<name>A0A1I2PYL0_9BACI</name>
<reference evidence="6" key="1">
    <citation type="submission" date="2016-10" db="EMBL/GenBank/DDBJ databases">
        <authorList>
            <person name="Varghese N."/>
            <person name="Submissions S."/>
        </authorList>
    </citation>
    <scope>NUCLEOTIDE SEQUENCE [LARGE SCALE GENOMIC DNA]</scope>
    <source>
        <strain evidence="6">FP5</strain>
    </source>
</reference>
<dbReference type="InterPro" id="IPR013320">
    <property type="entry name" value="ConA-like_dom_sf"/>
</dbReference>
<dbReference type="Pfam" id="PF00722">
    <property type="entry name" value="Glyco_hydro_16"/>
    <property type="match status" value="1"/>
</dbReference>
<evidence type="ECO:0000259" key="4">
    <source>
        <dbReference type="PROSITE" id="PS51762"/>
    </source>
</evidence>
<evidence type="ECO:0000313" key="5">
    <source>
        <dbReference type="EMBL" id="SFG21355.1"/>
    </source>
</evidence>
<dbReference type="Gene3D" id="2.60.120.260">
    <property type="entry name" value="Galactose-binding domain-like"/>
    <property type="match status" value="3"/>
</dbReference>
<dbReference type="InterPro" id="IPR000757">
    <property type="entry name" value="Beta-glucanase-like"/>
</dbReference>
<organism evidence="5 6">
    <name type="scientific">Halobacillus alkaliphilus</name>
    <dbReference type="NCBI Taxonomy" id="396056"/>
    <lineage>
        <taxon>Bacteria</taxon>
        <taxon>Bacillati</taxon>
        <taxon>Bacillota</taxon>
        <taxon>Bacilli</taxon>
        <taxon>Bacillales</taxon>
        <taxon>Bacillaceae</taxon>
        <taxon>Halobacillus</taxon>
    </lineage>
</organism>
<keyword evidence="3" id="KW-0732">Signal</keyword>
<dbReference type="GO" id="GO:0004553">
    <property type="term" value="F:hydrolase activity, hydrolyzing O-glycosyl compounds"/>
    <property type="evidence" value="ECO:0007669"/>
    <property type="project" value="InterPro"/>
</dbReference>
<keyword evidence="6" id="KW-1185">Reference proteome</keyword>
<accession>A0A1I2PYL0</accession>
<dbReference type="Gene3D" id="2.60.120.200">
    <property type="match status" value="1"/>
</dbReference>
<feature type="signal peptide" evidence="3">
    <location>
        <begin position="1"/>
        <end position="19"/>
    </location>
</feature>
<evidence type="ECO:0000313" key="6">
    <source>
        <dbReference type="Proteomes" id="UP000198897"/>
    </source>
</evidence>
<evidence type="ECO:0000256" key="2">
    <source>
        <dbReference type="ARBA" id="ARBA00022801"/>
    </source>
</evidence>
<dbReference type="GO" id="GO:0005975">
    <property type="term" value="P:carbohydrate metabolic process"/>
    <property type="evidence" value="ECO:0007669"/>
    <property type="project" value="InterPro"/>
</dbReference>
<feature type="chain" id="PRO_5038748970" evidence="3">
    <location>
        <begin position="20"/>
        <end position="1000"/>
    </location>
</feature>